<dbReference type="GO" id="GO:0005634">
    <property type="term" value="C:nucleus"/>
    <property type="evidence" value="ECO:0007669"/>
    <property type="project" value="TreeGrafter"/>
</dbReference>
<dbReference type="InterPro" id="IPR002068">
    <property type="entry name" value="A-crystallin/Hsp20_dom"/>
</dbReference>
<dbReference type="GO" id="GO:0046872">
    <property type="term" value="F:metal ion binding"/>
    <property type="evidence" value="ECO:0007669"/>
    <property type="project" value="UniProtKB-KW"/>
</dbReference>
<dbReference type="GO" id="GO:0005737">
    <property type="term" value="C:cytoplasm"/>
    <property type="evidence" value="ECO:0007669"/>
    <property type="project" value="TreeGrafter"/>
</dbReference>
<keyword evidence="3" id="KW-0862">Zinc</keyword>
<dbReference type="PANTHER" id="PTHR45640">
    <property type="entry name" value="HEAT SHOCK PROTEIN HSP-12.2-RELATED"/>
    <property type="match status" value="1"/>
</dbReference>
<feature type="binding site" evidence="3">
    <location>
        <position position="69"/>
    </location>
    <ligand>
        <name>Zn(2+)</name>
        <dbReference type="ChEBI" id="CHEBI:29105"/>
        <label>1</label>
    </ligand>
</feature>
<evidence type="ECO:0000256" key="4">
    <source>
        <dbReference type="PROSITE-ProRule" id="PRU00285"/>
    </source>
</evidence>
<dbReference type="GO" id="GO:0051082">
    <property type="term" value="F:unfolded protein binding"/>
    <property type="evidence" value="ECO:0007669"/>
    <property type="project" value="TreeGrafter"/>
</dbReference>
<dbReference type="SUPFAM" id="SSF49764">
    <property type="entry name" value="HSP20-like chaperones"/>
    <property type="match status" value="1"/>
</dbReference>
<comment type="similarity">
    <text evidence="2 4 5">Belongs to the small heat shock protein (HSP20) family.</text>
</comment>
<proteinExistence type="inferred from homology"/>
<dbReference type="CDD" id="cd06526">
    <property type="entry name" value="metazoan_ACD"/>
    <property type="match status" value="1"/>
</dbReference>
<dbReference type="PROSITE" id="PS01031">
    <property type="entry name" value="SHSP"/>
    <property type="match status" value="1"/>
</dbReference>
<dbReference type="InterPro" id="IPR008978">
    <property type="entry name" value="HSP20-like_chaperone"/>
</dbReference>
<dbReference type="InterPro" id="IPR055269">
    <property type="entry name" value="Alpha-crystallin/HSP_16"/>
</dbReference>
<dbReference type="PIRSF" id="PIRSF036514">
    <property type="entry name" value="Sm_HSP_B1"/>
    <property type="match status" value="1"/>
</dbReference>
<dbReference type="InterPro" id="IPR001436">
    <property type="entry name" value="Alpha-crystallin/sHSP_animal"/>
</dbReference>
<dbReference type="Pfam" id="PF00011">
    <property type="entry name" value="HSP20"/>
    <property type="match status" value="1"/>
</dbReference>
<dbReference type="Proteomes" id="UP000887575">
    <property type="component" value="Unassembled WGS sequence"/>
</dbReference>
<evidence type="ECO:0000313" key="9">
    <source>
        <dbReference type="WBParaSite" id="MBELARI_LOCUS7301"/>
    </source>
</evidence>
<sequence length="135" mass="15726">MITSFFRDANDFHRATFWVEKRRIDFGADEISQSDDGFKITVDVSSFHPNELKLILEKNELTIFGHHSEKSERGHHSEKSERGEMSRDFSKRYLLPEDIDAEKLKSNLSSNGILKIEAPKKSRVLSTRNIPIEYR</sequence>
<evidence type="ECO:0000256" key="3">
    <source>
        <dbReference type="PIRSR" id="PIRSR036514-1"/>
    </source>
</evidence>
<evidence type="ECO:0000259" key="7">
    <source>
        <dbReference type="PROSITE" id="PS01031"/>
    </source>
</evidence>
<dbReference type="Gene3D" id="2.60.40.790">
    <property type="match status" value="1"/>
</dbReference>
<dbReference type="AlphaFoldDB" id="A0AAF3FNP3"/>
<feature type="region of interest" description="Disordered" evidence="6">
    <location>
        <begin position="66"/>
        <end position="88"/>
    </location>
</feature>
<evidence type="ECO:0000313" key="8">
    <source>
        <dbReference type="Proteomes" id="UP000887575"/>
    </source>
</evidence>
<dbReference type="GO" id="GO:0009408">
    <property type="term" value="P:response to heat"/>
    <property type="evidence" value="ECO:0007669"/>
    <property type="project" value="TreeGrafter"/>
</dbReference>
<protein>
    <recommendedName>
        <fullName evidence="7">SHSP domain-containing protein</fullName>
    </recommendedName>
</protein>
<evidence type="ECO:0000256" key="5">
    <source>
        <dbReference type="RuleBase" id="RU003616"/>
    </source>
</evidence>
<organism evidence="8 9">
    <name type="scientific">Mesorhabditis belari</name>
    <dbReference type="NCBI Taxonomy" id="2138241"/>
    <lineage>
        <taxon>Eukaryota</taxon>
        <taxon>Metazoa</taxon>
        <taxon>Ecdysozoa</taxon>
        <taxon>Nematoda</taxon>
        <taxon>Chromadorea</taxon>
        <taxon>Rhabditida</taxon>
        <taxon>Rhabditina</taxon>
        <taxon>Rhabditomorpha</taxon>
        <taxon>Rhabditoidea</taxon>
        <taxon>Rhabditidae</taxon>
        <taxon>Mesorhabditinae</taxon>
        <taxon>Mesorhabditis</taxon>
    </lineage>
</organism>
<keyword evidence="3" id="KW-0479">Metal-binding</keyword>
<feature type="binding site" evidence="3">
    <location>
        <position position="67"/>
    </location>
    <ligand>
        <name>Zn(2+)</name>
        <dbReference type="ChEBI" id="CHEBI:29105"/>
        <label>1</label>
    </ligand>
</feature>
<keyword evidence="8" id="KW-1185">Reference proteome</keyword>
<accession>A0AAF3FNP3</accession>
<name>A0AAF3FNP3_9BILA</name>
<feature type="domain" description="SHSP" evidence="7">
    <location>
        <begin position="19"/>
        <end position="135"/>
    </location>
</feature>
<reference evidence="9" key="1">
    <citation type="submission" date="2024-02" db="UniProtKB">
        <authorList>
            <consortium name="WormBaseParasite"/>
        </authorList>
    </citation>
    <scope>IDENTIFICATION</scope>
</reference>
<evidence type="ECO:0000256" key="1">
    <source>
        <dbReference type="ARBA" id="ARBA00023016"/>
    </source>
</evidence>
<dbReference type="WBParaSite" id="MBELARI_LOCUS7301">
    <property type="protein sequence ID" value="MBELARI_LOCUS7301"/>
    <property type="gene ID" value="MBELARI_LOCUS7301"/>
</dbReference>
<evidence type="ECO:0000256" key="2">
    <source>
        <dbReference type="PIRNR" id="PIRNR036514"/>
    </source>
</evidence>
<dbReference type="PANTHER" id="PTHR45640:SF13">
    <property type="entry name" value="HEAT SHOCK PROTEIN 22-RELATED"/>
    <property type="match status" value="1"/>
</dbReference>
<dbReference type="GO" id="GO:0042026">
    <property type="term" value="P:protein refolding"/>
    <property type="evidence" value="ECO:0007669"/>
    <property type="project" value="TreeGrafter"/>
</dbReference>
<keyword evidence="1" id="KW-0346">Stress response</keyword>
<evidence type="ECO:0000256" key="6">
    <source>
        <dbReference type="SAM" id="MobiDB-lite"/>
    </source>
</evidence>